<dbReference type="InterPro" id="IPR016181">
    <property type="entry name" value="Acyl_CoA_acyltransferase"/>
</dbReference>
<proteinExistence type="predicted"/>
<evidence type="ECO:0000259" key="1">
    <source>
        <dbReference type="Pfam" id="PF13480"/>
    </source>
</evidence>
<keyword evidence="2" id="KW-0808">Transferase</keyword>
<dbReference type="Proteomes" id="UP000295793">
    <property type="component" value="Unassembled WGS sequence"/>
</dbReference>
<dbReference type="InterPro" id="IPR038740">
    <property type="entry name" value="BioF2-like_GNAT_dom"/>
</dbReference>
<evidence type="ECO:0000313" key="3">
    <source>
        <dbReference type="Proteomes" id="UP000295793"/>
    </source>
</evidence>
<dbReference type="OrthoDB" id="4349922at2"/>
<accession>A0A4R3IE87</accession>
<organism evidence="2 3">
    <name type="scientific">Reinekea marinisedimentorum</name>
    <dbReference type="NCBI Taxonomy" id="230495"/>
    <lineage>
        <taxon>Bacteria</taxon>
        <taxon>Pseudomonadati</taxon>
        <taxon>Pseudomonadota</taxon>
        <taxon>Gammaproteobacteria</taxon>
        <taxon>Oceanospirillales</taxon>
        <taxon>Saccharospirillaceae</taxon>
        <taxon>Reinekea</taxon>
    </lineage>
</organism>
<dbReference type="SUPFAM" id="SSF55729">
    <property type="entry name" value="Acyl-CoA N-acyltransferases (Nat)"/>
    <property type="match status" value="1"/>
</dbReference>
<keyword evidence="3" id="KW-1185">Reference proteome</keyword>
<gene>
    <name evidence="2" type="ORF">BCF53_101449</name>
</gene>
<comment type="caution">
    <text evidence="2">The sequence shown here is derived from an EMBL/GenBank/DDBJ whole genome shotgun (WGS) entry which is preliminary data.</text>
</comment>
<feature type="domain" description="BioF2-like acetyltransferase" evidence="1">
    <location>
        <begin position="177"/>
        <end position="321"/>
    </location>
</feature>
<sequence length="366" mass="42345">MNNSSSVQVSEIETESDLKHWQSQWEMEFKNHSADISSSYSLLANYWKNSCKPEITLIIFHRLDRFVGACILSKNNRRFGPLSLVELELCNIYPTDGFFIESDVVDIISSLLKHAKKKYGFFLWLRTERASKTHAKLLISGLKSLGTASALSTTSSHTWRFDVGNGNFETYMSSLSRNSRQYLRKKTRQLERLSGDLSFQIVNPTSSTENLSLFNEYADLEDSGWKGRNNSSLLKLKSDYSLYKNIVKDTFQIGHIRWCKLVSANNTIAMLLLFKKGSTVWVYKTTYDEKLQSYSPGGLILTRLIEHYYSDKSVDAIDMVTNFSWVERWSPRAEPYSEIRLFPIAFWARVASKMISIWKKEWEKIV</sequence>
<dbReference type="AlphaFoldDB" id="A0A4R3IE87"/>
<reference evidence="2 3" key="1">
    <citation type="submission" date="2019-03" db="EMBL/GenBank/DDBJ databases">
        <title>Genomic Encyclopedia of Archaeal and Bacterial Type Strains, Phase II (KMG-II): from individual species to whole genera.</title>
        <authorList>
            <person name="Goeker M."/>
        </authorList>
    </citation>
    <scope>NUCLEOTIDE SEQUENCE [LARGE SCALE GENOMIC DNA]</scope>
    <source>
        <strain evidence="2 3">DSM 15388</strain>
    </source>
</reference>
<dbReference type="GO" id="GO:0016740">
    <property type="term" value="F:transferase activity"/>
    <property type="evidence" value="ECO:0007669"/>
    <property type="project" value="UniProtKB-KW"/>
</dbReference>
<dbReference type="EMBL" id="SLZR01000001">
    <property type="protein sequence ID" value="TCS44106.1"/>
    <property type="molecule type" value="Genomic_DNA"/>
</dbReference>
<name>A0A4R3IE87_9GAMM</name>
<dbReference type="RefSeq" id="WP_132699424.1">
    <property type="nucleotide sequence ID" value="NZ_SLZR01000001.1"/>
</dbReference>
<dbReference type="Pfam" id="PF13480">
    <property type="entry name" value="Acetyltransf_6"/>
    <property type="match status" value="1"/>
</dbReference>
<evidence type="ECO:0000313" key="2">
    <source>
        <dbReference type="EMBL" id="TCS44106.1"/>
    </source>
</evidence>
<protein>
    <submittedName>
        <fullName evidence="2">Acetyltransferase (GNAT) family protein</fullName>
    </submittedName>
</protein>